<dbReference type="PANTHER" id="PTHR43344">
    <property type="entry name" value="PHOSPHOSERINE PHOSPHATASE"/>
    <property type="match status" value="1"/>
</dbReference>
<dbReference type="CDD" id="cd07500">
    <property type="entry name" value="HAD_PSP"/>
    <property type="match status" value="1"/>
</dbReference>
<name>A0A6J7A432_9ZZZZ</name>
<dbReference type="InterPro" id="IPR050582">
    <property type="entry name" value="HAD-like_SerB"/>
</dbReference>
<keyword evidence="6" id="KW-0479">Metal-binding</keyword>
<evidence type="ECO:0000256" key="2">
    <source>
        <dbReference type="ARBA" id="ARBA00005135"/>
    </source>
</evidence>
<dbReference type="SUPFAM" id="SSF55021">
    <property type="entry name" value="ACT-like"/>
    <property type="match status" value="1"/>
</dbReference>
<dbReference type="InterPro" id="IPR036412">
    <property type="entry name" value="HAD-like_sf"/>
</dbReference>
<dbReference type="Gene3D" id="3.30.70.260">
    <property type="match status" value="2"/>
</dbReference>
<evidence type="ECO:0000256" key="3">
    <source>
        <dbReference type="ARBA" id="ARBA00009184"/>
    </source>
</evidence>
<dbReference type="NCBIfam" id="TIGR01488">
    <property type="entry name" value="HAD-SF-IB"/>
    <property type="match status" value="1"/>
</dbReference>
<dbReference type="GO" id="GO:0006564">
    <property type="term" value="P:L-serine biosynthetic process"/>
    <property type="evidence" value="ECO:0007669"/>
    <property type="project" value="UniProtKB-KW"/>
</dbReference>
<evidence type="ECO:0000256" key="6">
    <source>
        <dbReference type="ARBA" id="ARBA00022723"/>
    </source>
</evidence>
<dbReference type="EMBL" id="CAFAAQ010000304">
    <property type="protein sequence ID" value="CAB4827582.1"/>
    <property type="molecule type" value="Genomic_DNA"/>
</dbReference>
<evidence type="ECO:0000256" key="4">
    <source>
        <dbReference type="ARBA" id="ARBA00012640"/>
    </source>
</evidence>
<dbReference type="SUPFAM" id="SSF56784">
    <property type="entry name" value="HAD-like"/>
    <property type="match status" value="1"/>
</dbReference>
<comment type="pathway">
    <text evidence="2">Amino-acid biosynthesis; L-serine biosynthesis; L-serine from 3-phospho-D-glycerate: step 3/3.</text>
</comment>
<gene>
    <name evidence="12" type="ORF">UFOPK3046_02129</name>
</gene>
<dbReference type="SFLD" id="SFLDF00029">
    <property type="entry name" value="phosphoserine_phosphatase"/>
    <property type="match status" value="1"/>
</dbReference>
<evidence type="ECO:0000256" key="1">
    <source>
        <dbReference type="ARBA" id="ARBA00001946"/>
    </source>
</evidence>
<dbReference type="InterPro" id="IPR023214">
    <property type="entry name" value="HAD_sf"/>
</dbReference>
<dbReference type="GO" id="GO:0005737">
    <property type="term" value="C:cytoplasm"/>
    <property type="evidence" value="ECO:0007669"/>
    <property type="project" value="TreeGrafter"/>
</dbReference>
<accession>A0A6J7A432</accession>
<proteinExistence type="inferred from homology"/>
<dbReference type="Pfam" id="PF12710">
    <property type="entry name" value="HAD"/>
    <property type="match status" value="1"/>
</dbReference>
<keyword evidence="5" id="KW-0028">Amino-acid biosynthesis</keyword>
<dbReference type="SFLD" id="SFLDG01137">
    <property type="entry name" value="C1.6.1:_Phosphoserine_Phosphat"/>
    <property type="match status" value="1"/>
</dbReference>
<dbReference type="NCBIfam" id="TIGR00338">
    <property type="entry name" value="serB"/>
    <property type="match status" value="1"/>
</dbReference>
<dbReference type="Pfam" id="PF21086">
    <property type="entry name" value="ACT_PSP_2"/>
    <property type="match status" value="1"/>
</dbReference>
<dbReference type="GO" id="GO:0000287">
    <property type="term" value="F:magnesium ion binding"/>
    <property type="evidence" value="ECO:0007669"/>
    <property type="project" value="TreeGrafter"/>
</dbReference>
<evidence type="ECO:0000256" key="10">
    <source>
        <dbReference type="ARBA" id="ARBA00031693"/>
    </source>
</evidence>
<evidence type="ECO:0000256" key="5">
    <source>
        <dbReference type="ARBA" id="ARBA00022605"/>
    </source>
</evidence>
<organism evidence="12">
    <name type="scientific">freshwater metagenome</name>
    <dbReference type="NCBI Taxonomy" id="449393"/>
    <lineage>
        <taxon>unclassified sequences</taxon>
        <taxon>metagenomes</taxon>
        <taxon>ecological metagenomes</taxon>
    </lineage>
</organism>
<comment type="cofactor">
    <cofactor evidence="1">
        <name>Mg(2+)</name>
        <dbReference type="ChEBI" id="CHEBI:18420"/>
    </cofactor>
</comment>
<dbReference type="InterPro" id="IPR049148">
    <property type="entry name" value="PSP_ACT"/>
</dbReference>
<dbReference type="PANTHER" id="PTHR43344:SF2">
    <property type="entry name" value="PHOSPHOSERINE PHOSPHATASE"/>
    <property type="match status" value="1"/>
</dbReference>
<evidence type="ECO:0000256" key="7">
    <source>
        <dbReference type="ARBA" id="ARBA00022801"/>
    </source>
</evidence>
<dbReference type="Pfam" id="PF13740">
    <property type="entry name" value="ACT_6"/>
    <property type="match status" value="1"/>
</dbReference>
<protein>
    <recommendedName>
        <fullName evidence="4">phosphoserine phosphatase</fullName>
        <ecNumber evidence="4">3.1.3.3</ecNumber>
    </recommendedName>
    <alternativeName>
        <fullName evidence="10">O-phosphoserine phosphohydrolase</fullName>
    </alternativeName>
</protein>
<evidence type="ECO:0000313" key="12">
    <source>
        <dbReference type="EMBL" id="CAB4827582.1"/>
    </source>
</evidence>
<sequence length="431" mass="46140">MNANPLGPDFPSDAVGIGVELSSTELRLDDVLLIRVSGPDTPGITTELMITLSQVDAQIQDLEQVLLRGHLTLAAVIDTPLHPDALVQALDQFAHQFKLRIHVDSVPSASTEKGAVEAVTVLGHELETALSPQELGAVAAGIAAAGGNIDRIVRLARYPVYAYEFRASGAKPEVLRRLLGEVASARRLDIAVQPEGIERRAKRLVVLDVDSTLIQDEVIELLATEAGCLDQVQELTAQAMSGELDFELALRQRVLLLRGLDQSALDRAKSAMRLTPGARTFVRTLKRLGYSVGIVSGGFTHFTDDLASELDLDHAEANQLEIQDGKLTGQVLGRVVDRARKAELLRLFAQEEGIPVSQAVAVGDGANDLDMLGAAGLGIAFNAKPVVQLAADTTVNVPYLDAILFILGVSRDEVERADLDSEDPIGNPQIS</sequence>
<dbReference type="UniPathway" id="UPA00135">
    <property type="reaction ID" value="UER00198"/>
</dbReference>
<dbReference type="EC" id="3.1.3.3" evidence="4"/>
<feature type="domain" description="Phosphoserine phosphatase ACT" evidence="11">
    <location>
        <begin position="118"/>
        <end position="193"/>
    </location>
</feature>
<keyword evidence="7" id="KW-0378">Hydrolase</keyword>
<dbReference type="Gene3D" id="3.40.50.1000">
    <property type="entry name" value="HAD superfamily/HAD-like"/>
    <property type="match status" value="1"/>
</dbReference>
<reference evidence="12" key="1">
    <citation type="submission" date="2020-05" db="EMBL/GenBank/DDBJ databases">
        <authorList>
            <person name="Chiriac C."/>
            <person name="Salcher M."/>
            <person name="Ghai R."/>
            <person name="Kavagutti S V."/>
        </authorList>
    </citation>
    <scope>NUCLEOTIDE SEQUENCE</scope>
</reference>
<dbReference type="InterPro" id="IPR045865">
    <property type="entry name" value="ACT-like_dom_sf"/>
</dbReference>
<dbReference type="AlphaFoldDB" id="A0A6J7A432"/>
<dbReference type="GO" id="GO:0036424">
    <property type="term" value="F:L-phosphoserine phosphatase activity"/>
    <property type="evidence" value="ECO:0007669"/>
    <property type="project" value="InterPro"/>
</dbReference>
<keyword evidence="9" id="KW-0718">Serine biosynthesis</keyword>
<evidence type="ECO:0000256" key="9">
    <source>
        <dbReference type="ARBA" id="ARBA00023299"/>
    </source>
</evidence>
<evidence type="ECO:0000256" key="8">
    <source>
        <dbReference type="ARBA" id="ARBA00022842"/>
    </source>
</evidence>
<comment type="similarity">
    <text evidence="3">Belongs to the HAD-like hydrolase superfamily. SerB family.</text>
</comment>
<dbReference type="SFLD" id="SFLDS00003">
    <property type="entry name" value="Haloacid_Dehalogenase"/>
    <property type="match status" value="1"/>
</dbReference>
<dbReference type="InterPro" id="IPR004469">
    <property type="entry name" value="PSP"/>
</dbReference>
<dbReference type="SFLD" id="SFLDG01136">
    <property type="entry name" value="C1.6:_Phosphoserine_Phosphatas"/>
    <property type="match status" value="1"/>
</dbReference>
<keyword evidence="8" id="KW-0460">Magnesium</keyword>
<evidence type="ECO:0000259" key="11">
    <source>
        <dbReference type="Pfam" id="PF21086"/>
    </source>
</evidence>